<dbReference type="CDD" id="cd00827">
    <property type="entry name" value="init_cond_enzymes"/>
    <property type="match status" value="1"/>
</dbReference>
<gene>
    <name evidence="7" type="primary">g717</name>
    <name evidence="7" type="ORF">VP750_LOCUS622</name>
</gene>
<dbReference type="Pfam" id="PF08540">
    <property type="entry name" value="HMG_CoA_synt_C"/>
    <property type="match status" value="3"/>
</dbReference>
<dbReference type="InterPro" id="IPR013528">
    <property type="entry name" value="HMG_CoA_synth_N"/>
</dbReference>
<evidence type="ECO:0000259" key="6">
    <source>
        <dbReference type="Pfam" id="PF08540"/>
    </source>
</evidence>
<protein>
    <recommendedName>
        <fullName evidence="3">Hydroxymethylglutaryl-CoA synthase</fullName>
        <shortName evidence="3">HMG-CoA synthase</shortName>
        <ecNumber evidence="3">2.3.3.10</ecNumber>
    </recommendedName>
    <alternativeName>
        <fullName evidence="3">3-hydroxy-3-methylglutaryl coenzyme A synthase</fullName>
    </alternativeName>
</protein>
<dbReference type="NCBIfam" id="TIGR01833">
    <property type="entry name" value="HMG-CoA-S_euk"/>
    <property type="match status" value="1"/>
</dbReference>
<keyword evidence="3" id="KW-0444">Lipid biosynthesis</keyword>
<dbReference type="SUPFAM" id="SSF53901">
    <property type="entry name" value="Thiolase-like"/>
    <property type="match status" value="2"/>
</dbReference>
<comment type="pathway">
    <text evidence="3">Metabolic intermediate biosynthesis; (R)-mevalonate biosynthesis; (R)-mevalonate from acetyl-CoA: step 2/3.</text>
</comment>
<keyword evidence="3" id="KW-1207">Sterol metabolism</keyword>
<evidence type="ECO:0000256" key="4">
    <source>
        <dbReference type="SAM" id="MobiDB-lite"/>
    </source>
</evidence>
<feature type="compositionally biased region" description="Basic and acidic residues" evidence="4">
    <location>
        <begin position="20"/>
        <end position="30"/>
    </location>
</feature>
<comment type="function">
    <text evidence="3">Catalyzes the condensation of acetyl-CoA with acetoacetyl-CoA to form HMG-CoA.</text>
</comment>
<feature type="compositionally biased region" description="Basic and acidic residues" evidence="4">
    <location>
        <begin position="1"/>
        <end position="11"/>
    </location>
</feature>
<dbReference type="PANTHER" id="PTHR43323:SF2">
    <property type="entry name" value="HYDROXYMETHYLGLUTARYL-COA SYNTHASE"/>
    <property type="match status" value="1"/>
</dbReference>
<dbReference type="EMBL" id="CAXHTA020000001">
    <property type="protein sequence ID" value="CAL5218963.1"/>
    <property type="molecule type" value="Genomic_DNA"/>
</dbReference>
<feature type="domain" description="Hydroxymethylglutaryl-coenzyme A synthase N-terminal" evidence="5">
    <location>
        <begin position="48"/>
        <end position="220"/>
    </location>
</feature>
<dbReference type="InterPro" id="IPR016039">
    <property type="entry name" value="Thiolase-like"/>
</dbReference>
<evidence type="ECO:0000256" key="1">
    <source>
        <dbReference type="ARBA" id="ARBA00007061"/>
    </source>
</evidence>
<reference evidence="7 8" key="1">
    <citation type="submission" date="2024-06" db="EMBL/GenBank/DDBJ databases">
        <authorList>
            <person name="Kraege A."/>
            <person name="Thomma B."/>
        </authorList>
    </citation>
    <scope>NUCLEOTIDE SEQUENCE [LARGE SCALE GENOMIC DNA]</scope>
</reference>
<comment type="catalytic activity">
    <reaction evidence="3">
        <text>acetoacetyl-CoA + acetyl-CoA + H2O = (3S)-3-hydroxy-3-methylglutaryl-CoA + CoA + H(+)</text>
        <dbReference type="Rhea" id="RHEA:10188"/>
        <dbReference type="ChEBI" id="CHEBI:15377"/>
        <dbReference type="ChEBI" id="CHEBI:15378"/>
        <dbReference type="ChEBI" id="CHEBI:43074"/>
        <dbReference type="ChEBI" id="CHEBI:57286"/>
        <dbReference type="ChEBI" id="CHEBI:57287"/>
        <dbReference type="ChEBI" id="CHEBI:57288"/>
        <dbReference type="EC" id="2.3.3.10"/>
    </reaction>
</comment>
<evidence type="ECO:0000256" key="3">
    <source>
        <dbReference type="RuleBase" id="RU364071"/>
    </source>
</evidence>
<comment type="caution">
    <text evidence="7">The sequence shown here is derived from an EMBL/GenBank/DDBJ whole genome shotgun (WGS) entry which is preliminary data.</text>
</comment>
<dbReference type="Pfam" id="PF01154">
    <property type="entry name" value="HMG_CoA_synt_N"/>
    <property type="match status" value="1"/>
</dbReference>
<dbReference type="InterPro" id="IPR010122">
    <property type="entry name" value="HMG_CoA_synthase_euk"/>
</dbReference>
<accession>A0ABP1FGC3</accession>
<evidence type="ECO:0000313" key="7">
    <source>
        <dbReference type="EMBL" id="CAL5218963.1"/>
    </source>
</evidence>
<keyword evidence="2 3" id="KW-0808">Transferase</keyword>
<dbReference type="InterPro" id="IPR013746">
    <property type="entry name" value="HMG_CoA_synt_C_dom"/>
</dbReference>
<feature type="domain" description="Hydroxymethylglutaryl-coenzyme A synthase C-terminal" evidence="6">
    <location>
        <begin position="307"/>
        <end position="358"/>
    </location>
</feature>
<dbReference type="PROSITE" id="PS01226">
    <property type="entry name" value="HMG_COA_SYNTHASE"/>
    <property type="match status" value="1"/>
</dbReference>
<dbReference type="Gene3D" id="3.40.47.10">
    <property type="match status" value="1"/>
</dbReference>
<evidence type="ECO:0000256" key="2">
    <source>
        <dbReference type="ARBA" id="ARBA00022679"/>
    </source>
</evidence>
<comment type="similarity">
    <text evidence="1 3">Belongs to the thiolase-like superfamily. HMG-CoA synthase family.</text>
</comment>
<keyword evidence="3" id="KW-0443">Lipid metabolism</keyword>
<keyword evidence="3" id="KW-0753">Steroid metabolism</keyword>
<dbReference type="PANTHER" id="PTHR43323">
    <property type="entry name" value="3-HYDROXY-3-METHYLGLUTARYL COENZYME A SYNTHASE"/>
    <property type="match status" value="1"/>
</dbReference>
<feature type="domain" description="Hydroxymethylglutaryl-coenzyme A synthase C-terminal" evidence="6">
    <location>
        <begin position="422"/>
        <end position="581"/>
    </location>
</feature>
<dbReference type="EC" id="2.3.3.10" evidence="3"/>
<evidence type="ECO:0000313" key="8">
    <source>
        <dbReference type="Proteomes" id="UP001497392"/>
    </source>
</evidence>
<keyword evidence="8" id="KW-1185">Reference proteome</keyword>
<organism evidence="7 8">
    <name type="scientific">Coccomyxa viridis</name>
    <dbReference type="NCBI Taxonomy" id="1274662"/>
    <lineage>
        <taxon>Eukaryota</taxon>
        <taxon>Viridiplantae</taxon>
        <taxon>Chlorophyta</taxon>
        <taxon>core chlorophytes</taxon>
        <taxon>Trebouxiophyceae</taxon>
        <taxon>Trebouxiophyceae incertae sedis</taxon>
        <taxon>Coccomyxaceae</taxon>
        <taxon>Coccomyxa</taxon>
    </lineage>
</organism>
<dbReference type="InterPro" id="IPR000590">
    <property type="entry name" value="HMG_CoA_synt_AS"/>
</dbReference>
<evidence type="ECO:0000259" key="5">
    <source>
        <dbReference type="Pfam" id="PF01154"/>
    </source>
</evidence>
<proteinExistence type="inferred from homology"/>
<feature type="region of interest" description="Disordered" evidence="4">
    <location>
        <begin position="1"/>
        <end position="38"/>
    </location>
</feature>
<dbReference type="Proteomes" id="UP001497392">
    <property type="component" value="Unassembled WGS sequence"/>
</dbReference>
<sequence length="582" mass="63574">MALVERYHSSQELKGSFPDESLKPDVRETSTSKGNKQGISLVHSEERAKHVGILALEVYFPNTYVSQEDLEAYDKVQPGKYTLGLGQRNMAFTGDQEDVVSMSLTAVHSLLEKYDIDPCDIGRLEVGTESALDRSKSIKTFLMSLFAEHGNNDIEGVDSLNACYGGTAALFNAVNWVESRAWDGRLALVLAADIAMYAAGPARPSGGCGAIAMLVGPDAPLDLERGLCASHMEHAYDFYKPCGFYPLVDGKSSVACYLMALDKCYASLCEKFERCRSNFERQRRLARSSSGSAKGSTGDMPSSPPSLTLADVDYCVMHSPFVKMVRKGFARIFYQDHLRAQLRQPARQEKVDAKLGAHGLLPRVRSSSTPNQDPRPLIAGATAHITGPRAKTAADILVEEEMDRSSAATLDAYPADPDNFPSESYADRDLERAAVAASSGAFSSMVEPSLMAASECGNMYAASVHAGLASLVEREGANLEGRRILMYSYGSGLAASLWSVVGRKVEGKFALSNVSSQTRIRERLHARRKAEPAEFVSTLELLENRYRMASFTPEKPLEDLRSGTFYLSGVDALYRRAYAFKS</sequence>
<keyword evidence="3" id="KW-0752">Steroid biosynthesis</keyword>
<keyword evidence="3" id="KW-0756">Sterol biosynthesis</keyword>
<feature type="domain" description="Hydroxymethylglutaryl-coenzyme A synthase C-terminal" evidence="6">
    <location>
        <begin position="223"/>
        <end position="282"/>
    </location>
</feature>
<name>A0ABP1FGC3_9CHLO</name>